<sequence length="236" mass="25777">MAESIISIRNLVKTYTLGGETVTALHRVSLEIEHGEFLAIIGPSGSGKSTLMNMIGCLDKAESGEYMLEQQNVGKMNDNQLAAIRNQKIGFIFQNFNLLSKLTALENVELPLIYQGVGTNERRKRAQECLQKVGLEERAAHLPTQLSGGQQQRVAIARALVCNPAILLADEPTGALDSKTSSEIMNVMKGLNELGHTIVLITHDLDVAKQAKRIVQIRDGKLFEYGGDSIEAASLY</sequence>
<evidence type="ECO:0000256" key="3">
    <source>
        <dbReference type="ARBA" id="ARBA00022840"/>
    </source>
</evidence>
<keyword evidence="1" id="KW-0813">Transport</keyword>
<dbReference type="PANTHER" id="PTHR24220">
    <property type="entry name" value="IMPORT ATP-BINDING PROTEIN"/>
    <property type="match status" value="1"/>
</dbReference>
<reference evidence="5 6" key="1">
    <citation type="submission" date="2023-03" db="EMBL/GenBank/DDBJ databases">
        <title>Bacillus Genome Sequencing.</title>
        <authorList>
            <person name="Dunlap C."/>
        </authorList>
    </citation>
    <scope>NUCLEOTIDE SEQUENCE [LARGE SCALE GENOMIC DNA]</scope>
    <source>
        <strain evidence="5 6">B-23453</strain>
    </source>
</reference>
<dbReference type="Proteomes" id="UP001341444">
    <property type="component" value="Unassembled WGS sequence"/>
</dbReference>
<dbReference type="SUPFAM" id="SSF52540">
    <property type="entry name" value="P-loop containing nucleoside triphosphate hydrolases"/>
    <property type="match status" value="1"/>
</dbReference>
<evidence type="ECO:0000259" key="4">
    <source>
        <dbReference type="PROSITE" id="PS50893"/>
    </source>
</evidence>
<dbReference type="InterPro" id="IPR003593">
    <property type="entry name" value="AAA+_ATPase"/>
</dbReference>
<dbReference type="GO" id="GO:0005524">
    <property type="term" value="F:ATP binding"/>
    <property type="evidence" value="ECO:0007669"/>
    <property type="project" value="UniProtKB-KW"/>
</dbReference>
<keyword evidence="3 5" id="KW-0067">ATP-binding</keyword>
<accession>A0ABU6MGT2</accession>
<evidence type="ECO:0000313" key="5">
    <source>
        <dbReference type="EMBL" id="MED1203877.1"/>
    </source>
</evidence>
<feature type="domain" description="ABC transporter" evidence="4">
    <location>
        <begin position="6"/>
        <end position="235"/>
    </location>
</feature>
<name>A0ABU6MGT2_9BACI</name>
<dbReference type="Pfam" id="PF00005">
    <property type="entry name" value="ABC_tran"/>
    <property type="match status" value="1"/>
</dbReference>
<gene>
    <name evidence="5" type="ORF">P4T90_12455</name>
</gene>
<keyword evidence="2" id="KW-0547">Nucleotide-binding</keyword>
<dbReference type="SMART" id="SM00382">
    <property type="entry name" value="AAA"/>
    <property type="match status" value="1"/>
</dbReference>
<keyword evidence="6" id="KW-1185">Reference proteome</keyword>
<evidence type="ECO:0000256" key="2">
    <source>
        <dbReference type="ARBA" id="ARBA00022741"/>
    </source>
</evidence>
<evidence type="ECO:0000256" key="1">
    <source>
        <dbReference type="ARBA" id="ARBA00022448"/>
    </source>
</evidence>
<dbReference type="PANTHER" id="PTHR24220:SF692">
    <property type="entry name" value="ABC TRANSPORTER DOMAIN-CONTAINING PROTEIN"/>
    <property type="match status" value="1"/>
</dbReference>
<dbReference type="PROSITE" id="PS00211">
    <property type="entry name" value="ABC_TRANSPORTER_1"/>
    <property type="match status" value="1"/>
</dbReference>
<organism evidence="5 6">
    <name type="scientific">Heyndrickxia acidicola</name>
    <dbReference type="NCBI Taxonomy" id="209389"/>
    <lineage>
        <taxon>Bacteria</taxon>
        <taxon>Bacillati</taxon>
        <taxon>Bacillota</taxon>
        <taxon>Bacilli</taxon>
        <taxon>Bacillales</taxon>
        <taxon>Bacillaceae</taxon>
        <taxon>Heyndrickxia</taxon>
    </lineage>
</organism>
<dbReference type="InterPro" id="IPR003439">
    <property type="entry name" value="ABC_transporter-like_ATP-bd"/>
</dbReference>
<proteinExistence type="predicted"/>
<protein>
    <submittedName>
        <fullName evidence="5">ABC transporter ATP-binding protein</fullName>
    </submittedName>
</protein>
<dbReference type="InterPro" id="IPR015854">
    <property type="entry name" value="ABC_transpr_LolD-like"/>
</dbReference>
<dbReference type="EMBL" id="JARMAB010000017">
    <property type="protein sequence ID" value="MED1203877.1"/>
    <property type="molecule type" value="Genomic_DNA"/>
</dbReference>
<evidence type="ECO:0000313" key="6">
    <source>
        <dbReference type="Proteomes" id="UP001341444"/>
    </source>
</evidence>
<dbReference type="InterPro" id="IPR017911">
    <property type="entry name" value="MacB-like_ATP-bd"/>
</dbReference>
<dbReference type="RefSeq" id="WP_066268067.1">
    <property type="nucleotide sequence ID" value="NZ_JARMAB010000017.1"/>
</dbReference>
<dbReference type="PROSITE" id="PS50893">
    <property type="entry name" value="ABC_TRANSPORTER_2"/>
    <property type="match status" value="1"/>
</dbReference>
<dbReference type="InterPro" id="IPR017871">
    <property type="entry name" value="ABC_transporter-like_CS"/>
</dbReference>
<dbReference type="Gene3D" id="3.40.50.300">
    <property type="entry name" value="P-loop containing nucleotide triphosphate hydrolases"/>
    <property type="match status" value="1"/>
</dbReference>
<dbReference type="CDD" id="cd03255">
    <property type="entry name" value="ABC_MJ0796_LolCDE_FtsE"/>
    <property type="match status" value="1"/>
</dbReference>
<comment type="caution">
    <text evidence="5">The sequence shown here is derived from an EMBL/GenBank/DDBJ whole genome shotgun (WGS) entry which is preliminary data.</text>
</comment>
<dbReference type="InterPro" id="IPR027417">
    <property type="entry name" value="P-loop_NTPase"/>
</dbReference>